<proteinExistence type="predicted"/>
<dbReference type="Pfam" id="PF00814">
    <property type="entry name" value="TsaD"/>
    <property type="match status" value="1"/>
</dbReference>
<dbReference type="Gene3D" id="3.30.420.200">
    <property type="match status" value="1"/>
</dbReference>
<dbReference type="Proteomes" id="UP000007939">
    <property type="component" value="Chromosome"/>
</dbReference>
<dbReference type="HOGENOM" id="CLU_064886_0_0_12"/>
<gene>
    <name evidence="2" type="ordered locus">Spico_0933</name>
</gene>
<dbReference type="InterPro" id="IPR000905">
    <property type="entry name" value="Gcp-like_dom"/>
</dbReference>
<evidence type="ECO:0000313" key="2">
    <source>
        <dbReference type="EMBL" id="AEC02157.1"/>
    </source>
</evidence>
<reference evidence="2 3" key="2">
    <citation type="journal article" date="2012" name="Stand. Genomic Sci.">
        <title>Complete genome sequence of the termite hindgut bacterium Spirochaeta coccoides type strain (SPN1(T)), reclassification in the genus Sphaerochaeta as Sphaerochaeta coccoides comb. nov. and emendations of the family Spirochaetaceae and the genus Sphaerochaeta.</title>
        <authorList>
            <person name="Abt B."/>
            <person name="Han C."/>
            <person name="Scheuner C."/>
            <person name="Lu M."/>
            <person name="Lapidus A."/>
            <person name="Nolan M."/>
            <person name="Lucas S."/>
            <person name="Hammon N."/>
            <person name="Deshpande S."/>
            <person name="Cheng J.F."/>
            <person name="Tapia R."/>
            <person name="Goodwin L.A."/>
            <person name="Pitluck S."/>
            <person name="Liolios K."/>
            <person name="Pagani I."/>
            <person name="Ivanova N."/>
            <person name="Mavromatis K."/>
            <person name="Mikhailova N."/>
            <person name="Huntemann M."/>
            <person name="Pati A."/>
            <person name="Chen A."/>
            <person name="Palaniappan K."/>
            <person name="Land M."/>
            <person name="Hauser L."/>
            <person name="Brambilla E.M."/>
            <person name="Rohde M."/>
            <person name="Spring S."/>
            <person name="Gronow S."/>
            <person name="Goker M."/>
            <person name="Woyke T."/>
            <person name="Bristow J."/>
            <person name="Eisen J.A."/>
            <person name="Markowitz V."/>
            <person name="Hugenholtz P."/>
            <person name="Kyrpides N.C."/>
            <person name="Klenk H.P."/>
            <person name="Detter J.C."/>
        </authorList>
    </citation>
    <scope>NUCLEOTIDE SEQUENCE [LARGE SCALE GENOMIC DNA]</scope>
    <source>
        <strain evidence="3">ATCC BAA-1237 / DSM 17374 / SPN1</strain>
    </source>
</reference>
<dbReference type="OrthoDB" id="9784166at2"/>
<feature type="domain" description="Gcp-like" evidence="1">
    <location>
        <begin position="33"/>
        <end position="131"/>
    </location>
</feature>
<accession>F4GIM3</accession>
<dbReference type="eggNOG" id="COG1214">
    <property type="taxonomic scope" value="Bacteria"/>
</dbReference>
<dbReference type="KEGG" id="scc:Spico_0933"/>
<name>F4GIM3_PARC1</name>
<protein>
    <submittedName>
        <fullName evidence="2">Universal protein YeaZ</fullName>
    </submittedName>
</protein>
<sequence>MNIMAVDTSHKLLHVALKTAESYESITRTDGGRHAETLIPQLIALVERAGIGFADLDLLVCTKGPGSFTGLRIAMSALKGISLGVGVPLVSVPTMDMLREPVKFFPGAVMPVIDAKKKRWYVALYTPEGKMTETMDLAPEDMPSLLADYDNVLLTGPDALTLFPLLHAEIAKTDLTMSLIIDNLYQRDMGESLMALGQEIFLEHGSDDIGAGPVYIRKSDAEEALARKTGLS</sequence>
<dbReference type="AlphaFoldDB" id="F4GIM3"/>
<organism evidence="2 3">
    <name type="scientific">Parasphaerochaeta coccoides (strain ATCC BAA-1237 / DSM 17374 / SPN1)</name>
    <name type="common">Sphaerochaeta coccoides</name>
    <dbReference type="NCBI Taxonomy" id="760011"/>
    <lineage>
        <taxon>Bacteria</taxon>
        <taxon>Pseudomonadati</taxon>
        <taxon>Spirochaetota</taxon>
        <taxon>Spirochaetia</taxon>
        <taxon>Spirochaetales</taxon>
        <taxon>Sphaerochaetaceae</taxon>
        <taxon>Parasphaerochaeta</taxon>
    </lineage>
</organism>
<dbReference type="RefSeq" id="WP_013739553.1">
    <property type="nucleotide sequence ID" value="NC_015436.1"/>
</dbReference>
<dbReference type="InterPro" id="IPR043129">
    <property type="entry name" value="ATPase_NBD"/>
</dbReference>
<keyword evidence="3" id="KW-1185">Reference proteome</keyword>
<dbReference type="GO" id="GO:0002949">
    <property type="term" value="P:tRNA threonylcarbamoyladenosine modification"/>
    <property type="evidence" value="ECO:0007669"/>
    <property type="project" value="InterPro"/>
</dbReference>
<reference evidence="3" key="1">
    <citation type="submission" date="2011-04" db="EMBL/GenBank/DDBJ databases">
        <title>The complete genome of Spirochaeta coccoides DSM 17374.</title>
        <authorList>
            <person name="Lucas S."/>
            <person name="Copeland A."/>
            <person name="Lapidus A."/>
            <person name="Bruce D."/>
            <person name="Goodwin L."/>
            <person name="Pitluck S."/>
            <person name="Peters L."/>
            <person name="Kyrpides N."/>
            <person name="Mavromatis K."/>
            <person name="Pagani I."/>
            <person name="Ivanova N."/>
            <person name="Ovchinnikova G."/>
            <person name="Lu M."/>
            <person name="Detter J.C."/>
            <person name="Tapia R."/>
            <person name="Han C."/>
            <person name="Land M."/>
            <person name="Hauser L."/>
            <person name="Markowitz V."/>
            <person name="Cheng J.-F."/>
            <person name="Hugenholtz P."/>
            <person name="Woyke T."/>
            <person name="Wu D."/>
            <person name="Spring S."/>
            <person name="Schroeder M."/>
            <person name="Brambilla E."/>
            <person name="Klenk H.-P."/>
            <person name="Eisen J.A."/>
        </authorList>
    </citation>
    <scope>NUCLEOTIDE SEQUENCE [LARGE SCALE GENOMIC DNA]</scope>
    <source>
        <strain evidence="3">ATCC BAA-1237 / DSM 17374 / SPN1</strain>
    </source>
</reference>
<dbReference type="NCBIfam" id="TIGR03725">
    <property type="entry name" value="T6A_YeaZ"/>
    <property type="match status" value="1"/>
</dbReference>
<evidence type="ECO:0000259" key="1">
    <source>
        <dbReference type="Pfam" id="PF00814"/>
    </source>
</evidence>
<dbReference type="STRING" id="760011.Spico_0933"/>
<dbReference type="SUPFAM" id="SSF53067">
    <property type="entry name" value="Actin-like ATPase domain"/>
    <property type="match status" value="1"/>
</dbReference>
<dbReference type="InterPro" id="IPR022496">
    <property type="entry name" value="T6A_TsaB"/>
</dbReference>
<evidence type="ECO:0000313" key="3">
    <source>
        <dbReference type="Proteomes" id="UP000007939"/>
    </source>
</evidence>
<dbReference type="EMBL" id="CP002659">
    <property type="protein sequence ID" value="AEC02157.1"/>
    <property type="molecule type" value="Genomic_DNA"/>
</dbReference>
<dbReference type="Gene3D" id="3.30.420.40">
    <property type="match status" value="1"/>
</dbReference>